<name>A0A5J4VKZ0_9EUKA</name>
<dbReference type="Proteomes" id="UP000324800">
    <property type="component" value="Unassembled WGS sequence"/>
</dbReference>
<evidence type="ECO:0000313" key="3">
    <source>
        <dbReference type="Proteomes" id="UP000324800"/>
    </source>
</evidence>
<feature type="region of interest" description="Disordered" evidence="1">
    <location>
        <begin position="151"/>
        <end position="180"/>
    </location>
</feature>
<feature type="compositionally biased region" description="Polar residues" evidence="1">
    <location>
        <begin position="155"/>
        <end position="174"/>
    </location>
</feature>
<reference evidence="2 3" key="1">
    <citation type="submission" date="2019-03" db="EMBL/GenBank/DDBJ databases">
        <title>Single cell metagenomics reveals metabolic interactions within the superorganism composed of flagellate Streblomastix strix and complex community of Bacteroidetes bacteria on its surface.</title>
        <authorList>
            <person name="Treitli S.C."/>
            <person name="Kolisko M."/>
            <person name="Husnik F."/>
            <person name="Keeling P."/>
            <person name="Hampl V."/>
        </authorList>
    </citation>
    <scope>NUCLEOTIDE SEQUENCE [LARGE SCALE GENOMIC DNA]</scope>
    <source>
        <strain evidence="2">ST1C</strain>
    </source>
</reference>
<comment type="caution">
    <text evidence="2">The sequence shown here is derived from an EMBL/GenBank/DDBJ whole genome shotgun (WGS) entry which is preliminary data.</text>
</comment>
<evidence type="ECO:0000256" key="1">
    <source>
        <dbReference type="SAM" id="MobiDB-lite"/>
    </source>
</evidence>
<protein>
    <submittedName>
        <fullName evidence="2">Uncharacterized protein</fullName>
    </submittedName>
</protein>
<gene>
    <name evidence="2" type="ORF">EZS28_021357</name>
</gene>
<dbReference type="OrthoDB" id="6771932at2759"/>
<dbReference type="EMBL" id="SNRW01006422">
    <property type="protein sequence ID" value="KAA6383116.1"/>
    <property type="molecule type" value="Genomic_DNA"/>
</dbReference>
<dbReference type="AlphaFoldDB" id="A0A5J4VKZ0"/>
<evidence type="ECO:0000313" key="2">
    <source>
        <dbReference type="EMBL" id="KAA6383116.1"/>
    </source>
</evidence>
<proteinExistence type="predicted"/>
<accession>A0A5J4VKZ0</accession>
<organism evidence="2 3">
    <name type="scientific">Streblomastix strix</name>
    <dbReference type="NCBI Taxonomy" id="222440"/>
    <lineage>
        <taxon>Eukaryota</taxon>
        <taxon>Metamonada</taxon>
        <taxon>Preaxostyla</taxon>
        <taxon>Oxymonadida</taxon>
        <taxon>Streblomastigidae</taxon>
        <taxon>Streblomastix</taxon>
    </lineage>
</organism>
<sequence length="180" mass="20290">MGMKAILIRSDNSSIVSNLKRLKIALQQASDFRNLHKIFQHLGLKVQTVHVPRVINCITDSLSRLDSSGNYNINPQLAQILILCRNLEPTLDLFAKQYNAILPRYVSADPRDQNAQWIGRLSWYPGGQANLVHNTDIRELKMDYSWTIELKPESGSETDSETSPPATRQDSSLSHGYVAD</sequence>